<dbReference type="Proteomes" id="UP000027602">
    <property type="component" value="Chromosome"/>
</dbReference>
<sequence>MKWVPQDIDMYLQAKEYVDTAVLPLLPVSFDEDMKQTASMTEFITILSIQLERQLKGRLLLLPGFSYLKSVEEDKLVEHLKVWETKILQKGFKHVFYVTSDSQWKTRENDLNGPLIWLPSLPLENMDEQYKTSILEEQVKQLLNIFIQKWRENEEM</sequence>
<name>I3E9W9_BACMM</name>
<dbReference type="HOGENOM" id="CLU_142699_0_0_9"/>
<reference evidence="1 2" key="1">
    <citation type="journal article" date="2015" name="BMC Genomics">
        <title>Transcriptome analysis of thermophilic methylotrophic Bacillus methanolicus MGA3 using RNA-sequencing provides detailed insights into its previously uncharted transcriptional landscape.</title>
        <authorList>
            <person name="Irla M."/>
            <person name="Neshat A."/>
            <person name="Brautaset T."/>
            <person name="Ruckert C."/>
            <person name="Kalinowski J."/>
            <person name="Wendisch V.F."/>
        </authorList>
    </citation>
    <scope>NUCLEOTIDE SEQUENCE [LARGE SCALE GENOMIC DNA]</scope>
    <source>
        <strain evidence="2">MGA3 / ATCC 53907</strain>
    </source>
</reference>
<gene>
    <name evidence="1" type="ORF">BMMGA3_10695</name>
</gene>
<evidence type="ECO:0000313" key="2">
    <source>
        <dbReference type="Proteomes" id="UP000027602"/>
    </source>
</evidence>
<evidence type="ECO:0000313" key="1">
    <source>
        <dbReference type="EMBL" id="AIE60535.1"/>
    </source>
</evidence>
<organism evidence="1 2">
    <name type="scientific">Bacillus methanolicus (strain MGA3 / ATCC 53907)</name>
    <dbReference type="NCBI Taxonomy" id="796606"/>
    <lineage>
        <taxon>Bacteria</taxon>
        <taxon>Bacillati</taxon>
        <taxon>Bacillota</taxon>
        <taxon>Bacilli</taxon>
        <taxon>Bacillales</taxon>
        <taxon>Bacillaceae</taxon>
        <taxon>Bacillus</taxon>
    </lineage>
</organism>
<accession>I3E9W9</accession>
<dbReference type="AlphaFoldDB" id="I3E9W9"/>
<dbReference type="InterPro" id="IPR019615">
    <property type="entry name" value="DUF2487"/>
</dbReference>
<dbReference type="eggNOG" id="ENOG5032SRK">
    <property type="taxonomic scope" value="Bacteria"/>
</dbReference>
<protein>
    <recommendedName>
        <fullName evidence="3">DUF2487 domain-containing protein</fullName>
    </recommendedName>
</protein>
<dbReference type="Pfam" id="PF10673">
    <property type="entry name" value="DUF2487"/>
    <property type="match status" value="1"/>
</dbReference>
<evidence type="ECO:0008006" key="3">
    <source>
        <dbReference type="Google" id="ProtNLM"/>
    </source>
</evidence>
<dbReference type="EMBL" id="CP007739">
    <property type="protein sequence ID" value="AIE60535.1"/>
    <property type="molecule type" value="Genomic_DNA"/>
</dbReference>
<dbReference type="RefSeq" id="WP_004435266.1">
    <property type="nucleotide sequence ID" value="NZ_ADWW01000002.1"/>
</dbReference>
<dbReference type="KEGG" id="bmet:BMMGA3_10695"/>
<proteinExistence type="predicted"/>
<dbReference type="OrthoDB" id="2678750at2"/>
<keyword evidence="2" id="KW-1185">Reference proteome</keyword>
<dbReference type="STRING" id="796606.BMMGA3_10695"/>